<dbReference type="InterPro" id="IPR046462">
    <property type="entry name" value="TerL_nuclease"/>
</dbReference>
<dbReference type="EMBL" id="CP041348">
    <property type="protein sequence ID" value="QHC35363.1"/>
    <property type="molecule type" value="Genomic_DNA"/>
</dbReference>
<evidence type="ECO:0000313" key="3">
    <source>
        <dbReference type="EMBL" id="QHC35363.1"/>
    </source>
</evidence>
<dbReference type="Pfam" id="PF20441">
    <property type="entry name" value="TerL_nuclease"/>
    <property type="match status" value="1"/>
</dbReference>
<dbReference type="Pfam" id="PF03354">
    <property type="entry name" value="TerL_ATPase"/>
    <property type="match status" value="1"/>
</dbReference>
<dbReference type="AlphaFoldDB" id="A0A857FM65"/>
<dbReference type="Gene3D" id="3.40.50.300">
    <property type="entry name" value="P-loop containing nucleotide triphosphate hydrolases"/>
    <property type="match status" value="1"/>
</dbReference>
<feature type="domain" description="Terminase large subunit-like ATPase" evidence="1">
    <location>
        <begin position="83"/>
        <end position="253"/>
    </location>
</feature>
<name>A0A857FM65_KOMXY</name>
<dbReference type="RefSeq" id="WP_159261825.1">
    <property type="nucleotide sequence ID" value="NZ_CP041348.1"/>
</dbReference>
<dbReference type="GO" id="GO:0004519">
    <property type="term" value="F:endonuclease activity"/>
    <property type="evidence" value="ECO:0007669"/>
    <property type="project" value="InterPro"/>
</dbReference>
<dbReference type="OrthoDB" id="9760250at2"/>
<dbReference type="Proteomes" id="UP000464674">
    <property type="component" value="Chromosome"/>
</dbReference>
<evidence type="ECO:0000259" key="2">
    <source>
        <dbReference type="Pfam" id="PF20441"/>
    </source>
</evidence>
<reference evidence="3 4" key="1">
    <citation type="journal article" date="2020" name="Carbohydr. Polym.">
        <title>Characterization and optimization of production of bacterial cellulose from strain CGMCC 17276 based on whole-genome analysis.</title>
        <authorList>
            <person name="Lu T."/>
            <person name="Gao H."/>
            <person name="Liao B."/>
            <person name="Wu J."/>
            <person name="Zhang W."/>
            <person name="Huang J."/>
            <person name="Liu M."/>
            <person name="Huang J."/>
            <person name="Chang Z."/>
            <person name="Jin M."/>
            <person name="Yi Z."/>
            <person name="Jiang D."/>
        </authorList>
    </citation>
    <scope>NUCLEOTIDE SEQUENCE [LARGE SCALE GENOMIC DNA]</scope>
    <source>
        <strain evidence="3 4">CGMCC 17276</strain>
    </source>
</reference>
<dbReference type="InterPro" id="IPR005021">
    <property type="entry name" value="Terminase_largesu-like"/>
</dbReference>
<sequence>MPQPHVDAAIQYASDVISGTIDACQWVRLACARFLSDLAKADDPEWPYELDVGKAERACEFTELMPHTKGKWAQKKELIRLEPWQSFILVNVFGWVHRTSRLRRFRIVLIVVPRKNGKSALSAPVGLFMLSADHEAGAEVYCGATSKKQAWEVFRPAREMALKTPDFRSFYGVGVNASNLHVISTGSRFEPVIGKPGDGASPSCAIVDEYHEHDTSDLWDTMLTGMGARDQSILWGITTAGSNIASPCYDEIQTSRKMLQGIFVDEERFFVEWTIDPEDDWTTIEALRKANPNIGVSVQEEFLIARQTAAIRNPRLQATFKTKHLNLWVNARNAFFNMQSWGNCYDPAFSEEALHGRRAVLALDLASKKDIAALQMLIRLPDGRIATFGRYYLPEAAVENADGAEYYQGWAYGTEGSPPSLIVTDGEIIDYERIEADIDLLRQQFVIDEIVFDPSQATYLVTRLMKKGANVIQFDQNARNYSEPMKQVDAEIDAGLIVHGCAPTHPMTWMMSNVEARVDAKDQVYPRKAEGKNKIDGPVALIMGRSRLLVDEGGSIYEERGIMVL</sequence>
<protein>
    <submittedName>
        <fullName evidence="3">Terminase large subunit</fullName>
    </submittedName>
</protein>
<dbReference type="PANTHER" id="PTHR41287:SF1">
    <property type="entry name" value="PROTEIN YMFN"/>
    <property type="match status" value="1"/>
</dbReference>
<evidence type="ECO:0000313" key="4">
    <source>
        <dbReference type="Proteomes" id="UP000464674"/>
    </source>
</evidence>
<gene>
    <name evidence="3" type="ORF">FMA36_07485</name>
</gene>
<evidence type="ECO:0000259" key="1">
    <source>
        <dbReference type="Pfam" id="PF03354"/>
    </source>
</evidence>
<dbReference type="InterPro" id="IPR027417">
    <property type="entry name" value="P-loop_NTPase"/>
</dbReference>
<dbReference type="InterPro" id="IPR046461">
    <property type="entry name" value="TerL_ATPase"/>
</dbReference>
<accession>A0A857FM65</accession>
<dbReference type="PANTHER" id="PTHR41287">
    <property type="match status" value="1"/>
</dbReference>
<proteinExistence type="predicted"/>
<organism evidence="3 4">
    <name type="scientific">Komagataeibacter xylinus</name>
    <name type="common">Gluconacetobacter xylinus</name>
    <dbReference type="NCBI Taxonomy" id="28448"/>
    <lineage>
        <taxon>Bacteria</taxon>
        <taxon>Pseudomonadati</taxon>
        <taxon>Pseudomonadota</taxon>
        <taxon>Alphaproteobacteria</taxon>
        <taxon>Acetobacterales</taxon>
        <taxon>Acetobacteraceae</taxon>
        <taxon>Komagataeibacter</taxon>
    </lineage>
</organism>
<feature type="domain" description="Terminase large subunit-like endonuclease" evidence="2">
    <location>
        <begin position="276"/>
        <end position="548"/>
    </location>
</feature>